<sequence length="268" mass="30235">MDAGTSAPASPNRTSFPFQELPRELQDRIWELAATPRIVKFRWSNATVEGRAGAWLVETPNPAILHICHAARTIALKSYILLDGPPAITRDVRRIDAYWNPEIDVVLFSPITAKKCPVDRTLVKRMLVPRSTMTCVPVLREYLPRLEQLEEIYFQVQEGDADPRQHWLEKCDVPGGCSLKTIWGIFSALRSDIQILEGCSETSASPPQKQRALKVMVVRQAVDVLQGRLTRHTDKTFLSTNSPYVLDTQGTNSQYFSICRTSRLDGVE</sequence>
<dbReference type="PANTHER" id="PTHR35910">
    <property type="entry name" value="2EXR DOMAIN-CONTAINING PROTEIN"/>
    <property type="match status" value="1"/>
</dbReference>
<keyword evidence="3" id="KW-1185">Reference proteome</keyword>
<protein>
    <recommendedName>
        <fullName evidence="1">2EXR domain-containing protein</fullName>
    </recommendedName>
</protein>
<evidence type="ECO:0000259" key="1">
    <source>
        <dbReference type="Pfam" id="PF20150"/>
    </source>
</evidence>
<feature type="domain" description="2EXR" evidence="1">
    <location>
        <begin position="17"/>
        <end position="106"/>
    </location>
</feature>
<name>A0A3D8RN21_9HELO</name>
<accession>A0A3D8RN21</accession>
<gene>
    <name evidence="2" type="ORF">BP6252_06478</name>
</gene>
<organism evidence="2 3">
    <name type="scientific">Coleophoma cylindrospora</name>
    <dbReference type="NCBI Taxonomy" id="1849047"/>
    <lineage>
        <taxon>Eukaryota</taxon>
        <taxon>Fungi</taxon>
        <taxon>Dikarya</taxon>
        <taxon>Ascomycota</taxon>
        <taxon>Pezizomycotina</taxon>
        <taxon>Leotiomycetes</taxon>
        <taxon>Helotiales</taxon>
        <taxon>Dermateaceae</taxon>
        <taxon>Coleophoma</taxon>
    </lineage>
</organism>
<dbReference type="Pfam" id="PF20150">
    <property type="entry name" value="2EXR"/>
    <property type="match status" value="1"/>
</dbReference>
<dbReference type="OrthoDB" id="3473305at2759"/>
<evidence type="ECO:0000313" key="3">
    <source>
        <dbReference type="Proteomes" id="UP000256645"/>
    </source>
</evidence>
<proteinExistence type="predicted"/>
<dbReference type="PANTHER" id="PTHR35910:SF6">
    <property type="entry name" value="2EXR DOMAIN-CONTAINING PROTEIN"/>
    <property type="match status" value="1"/>
</dbReference>
<dbReference type="AlphaFoldDB" id="A0A3D8RN21"/>
<comment type="caution">
    <text evidence="2">The sequence shown here is derived from an EMBL/GenBank/DDBJ whole genome shotgun (WGS) entry which is preliminary data.</text>
</comment>
<dbReference type="InterPro" id="IPR045518">
    <property type="entry name" value="2EXR"/>
</dbReference>
<reference evidence="2 3" key="1">
    <citation type="journal article" date="2018" name="IMA Fungus">
        <title>IMA Genome-F 9: Draft genome sequence of Annulohypoxylon stygium, Aspergillus mulundensis, Berkeleyomyces basicola (syn. Thielaviopsis basicola), Ceratocystis smalleyi, two Cercospora beticola strains, Coleophoma cylindrospora, Fusarium fracticaudum, Phialophora cf. hyalina, and Morchella septimelata.</title>
        <authorList>
            <person name="Wingfield B.D."/>
            <person name="Bills G.F."/>
            <person name="Dong Y."/>
            <person name="Huang W."/>
            <person name="Nel W.J."/>
            <person name="Swalarsk-Parry B.S."/>
            <person name="Vaghefi N."/>
            <person name="Wilken P.M."/>
            <person name="An Z."/>
            <person name="de Beer Z.W."/>
            <person name="De Vos L."/>
            <person name="Chen L."/>
            <person name="Duong T.A."/>
            <person name="Gao Y."/>
            <person name="Hammerbacher A."/>
            <person name="Kikkert J.R."/>
            <person name="Li Y."/>
            <person name="Li H."/>
            <person name="Li K."/>
            <person name="Li Q."/>
            <person name="Liu X."/>
            <person name="Ma X."/>
            <person name="Naidoo K."/>
            <person name="Pethybridge S.J."/>
            <person name="Sun J."/>
            <person name="Steenkamp E.T."/>
            <person name="van der Nest M.A."/>
            <person name="van Wyk S."/>
            <person name="Wingfield M.J."/>
            <person name="Xiong C."/>
            <person name="Yue Q."/>
            <person name="Zhang X."/>
        </authorList>
    </citation>
    <scope>NUCLEOTIDE SEQUENCE [LARGE SCALE GENOMIC DNA]</scope>
    <source>
        <strain evidence="2 3">BP6252</strain>
    </source>
</reference>
<evidence type="ECO:0000313" key="2">
    <source>
        <dbReference type="EMBL" id="RDW75336.1"/>
    </source>
</evidence>
<dbReference type="EMBL" id="PDLM01000006">
    <property type="protein sequence ID" value="RDW75336.1"/>
    <property type="molecule type" value="Genomic_DNA"/>
</dbReference>
<dbReference type="Proteomes" id="UP000256645">
    <property type="component" value="Unassembled WGS sequence"/>
</dbReference>